<dbReference type="GO" id="GO:0005840">
    <property type="term" value="C:ribosome"/>
    <property type="evidence" value="ECO:0007669"/>
    <property type="project" value="UniProtKB-KW"/>
</dbReference>
<comment type="caution">
    <text evidence="1">The sequence shown here is derived from an EMBL/GenBank/DDBJ whole genome shotgun (WGS) entry which is preliminary data.</text>
</comment>
<reference evidence="1" key="1">
    <citation type="submission" date="2019-12" db="EMBL/GenBank/DDBJ databases">
        <authorList>
            <person name="Scholes J."/>
        </authorList>
    </citation>
    <scope>NUCLEOTIDE SEQUENCE</scope>
</reference>
<sequence>MSRLSRAALKWSRLIGTAQASRPSPSSIFSSPKLFSTEAADPSLGSSDDPFNLNPAGRVYAKLTNISRHTTKTDIIHLLDDCGLNPENLKVEYNLSYTPQSMMVEFSSGEAYSAGLKAINRAGRVYNMKRVDKSDWDITFPYDGKVILLYALPRNALMDDIERFLSGCQYDSSSIEIFNRPSNPNNVGNTINIRMGLVRFPSQALATHAFITKNRGFCLNAQISVHVLH</sequence>
<name>A0A9N7NFW6_STRHE</name>
<dbReference type="OrthoDB" id="2013327at2759"/>
<dbReference type="AlphaFoldDB" id="A0A9N7NFW6"/>
<gene>
    <name evidence="1" type="ORF">SHERM_25284</name>
</gene>
<organism evidence="1 2">
    <name type="scientific">Striga hermonthica</name>
    <name type="common">Purple witchweed</name>
    <name type="synonym">Buchnera hermonthica</name>
    <dbReference type="NCBI Taxonomy" id="68872"/>
    <lineage>
        <taxon>Eukaryota</taxon>
        <taxon>Viridiplantae</taxon>
        <taxon>Streptophyta</taxon>
        <taxon>Embryophyta</taxon>
        <taxon>Tracheophyta</taxon>
        <taxon>Spermatophyta</taxon>
        <taxon>Magnoliopsida</taxon>
        <taxon>eudicotyledons</taxon>
        <taxon>Gunneridae</taxon>
        <taxon>Pentapetalae</taxon>
        <taxon>asterids</taxon>
        <taxon>lamiids</taxon>
        <taxon>Lamiales</taxon>
        <taxon>Orobanchaceae</taxon>
        <taxon>Buchnereae</taxon>
        <taxon>Striga</taxon>
    </lineage>
</organism>
<evidence type="ECO:0000313" key="1">
    <source>
        <dbReference type="EMBL" id="CAA0829767.1"/>
    </source>
</evidence>
<proteinExistence type="predicted"/>
<dbReference type="PANTHER" id="PTHR48167">
    <property type="entry name" value="EXPRESSED PROTEIN"/>
    <property type="match status" value="1"/>
</dbReference>
<evidence type="ECO:0000313" key="2">
    <source>
        <dbReference type="Proteomes" id="UP001153555"/>
    </source>
</evidence>
<keyword evidence="1" id="KW-0687">Ribonucleoprotein</keyword>
<dbReference type="EMBL" id="CACSLK010027789">
    <property type="protein sequence ID" value="CAA0829767.1"/>
    <property type="molecule type" value="Genomic_DNA"/>
</dbReference>
<keyword evidence="1" id="KW-0689">Ribosomal protein</keyword>
<dbReference type="Proteomes" id="UP001153555">
    <property type="component" value="Unassembled WGS sequence"/>
</dbReference>
<accession>A0A9N7NFW6</accession>
<keyword evidence="2" id="KW-1185">Reference proteome</keyword>
<dbReference type="PANTHER" id="PTHR48167:SF2">
    <property type="entry name" value="EXPRESSED PROTEIN"/>
    <property type="match status" value="1"/>
</dbReference>
<protein>
    <submittedName>
        <fullName evidence="1">Ribosomal protein S24e family protein</fullName>
    </submittedName>
</protein>